<evidence type="ECO:0000256" key="2">
    <source>
        <dbReference type="SAM" id="MobiDB-lite"/>
    </source>
</evidence>
<dbReference type="OrthoDB" id="6513042at2759"/>
<dbReference type="InterPro" id="IPR050534">
    <property type="entry name" value="Coronavir_polyprotein_1ab"/>
</dbReference>
<protein>
    <recommendedName>
        <fullName evidence="5">DNA2/NAM7 helicase-like C-terminal domain-containing protein</fullName>
    </recommendedName>
</protein>
<accession>A0A448ZBN0</accession>
<dbReference type="PANTHER" id="PTHR43788:SF8">
    <property type="entry name" value="DNA-BINDING PROTEIN SMUBP-2"/>
    <property type="match status" value="1"/>
</dbReference>
<proteinExistence type="predicted"/>
<dbReference type="EMBL" id="CAACVS010000221">
    <property type="protein sequence ID" value="VEU39408.1"/>
    <property type="molecule type" value="Genomic_DNA"/>
</dbReference>
<gene>
    <name evidence="3" type="ORF">PSNMU_V1.4_AUG-EV-PASAV3_0062560</name>
</gene>
<evidence type="ECO:0000256" key="1">
    <source>
        <dbReference type="SAM" id="Coils"/>
    </source>
</evidence>
<dbReference type="PANTHER" id="PTHR43788">
    <property type="entry name" value="DNA2/NAM7 HELICASE FAMILY MEMBER"/>
    <property type="match status" value="1"/>
</dbReference>
<feature type="region of interest" description="Disordered" evidence="2">
    <location>
        <begin position="1267"/>
        <end position="1325"/>
    </location>
</feature>
<evidence type="ECO:0000313" key="4">
    <source>
        <dbReference type="Proteomes" id="UP000291116"/>
    </source>
</evidence>
<evidence type="ECO:0000313" key="3">
    <source>
        <dbReference type="EMBL" id="VEU39408.1"/>
    </source>
</evidence>
<reference evidence="3 4" key="1">
    <citation type="submission" date="2019-01" db="EMBL/GenBank/DDBJ databases">
        <authorList>
            <person name="Ferrante I. M."/>
        </authorList>
    </citation>
    <scope>NUCLEOTIDE SEQUENCE [LARGE SCALE GENOMIC DNA]</scope>
    <source>
        <strain evidence="3 4">B856</strain>
    </source>
</reference>
<keyword evidence="4" id="KW-1185">Reference proteome</keyword>
<dbReference type="InterPro" id="IPR027417">
    <property type="entry name" value="P-loop_NTPase"/>
</dbReference>
<sequence length="1325" mass="149273">MKKIEPKKDTEDAKEQDNRREVAELFRFVATVEETKIMDKHRATFNKPPYIKPYNRDRNDWTENHFFYKDGKQDDACKVLFTSYQVETLMENCSRVDVYSNAMPIKVNDGKDESGGFYYVQAQKPCNAVPIPNITPGGVVHKYLDRLKKVNAEFFEDNCPLEEVLESLSEENLTVASKGGDHEVASFAKTYRKALVDRDLKTMFKPLDDWQGGTLDKTIYELTLGLGHARMIYNKKNSEDQKILNAPLIEVPVEIDEESLKVVPVPGSRLKWNGEAKTALLFAGGRKKKILSDFQTLVVKAAPKDVVLGDPQTYLKFVEKASEFCWHGEIKKPTDDSLHEFPQDSGALVLTAGWCLFVRPKRSNSISNDAHLIAKTVEATDFNLSLPLRSLVLGSNNEISEKSEPLEDGSGPLPVLPLPASKSQLEMIRKVFSKNNDVTLIRGPPGTGKTQTGLNMASVVLQRGFDCLVTSDNPRALEAFEQKLPEDLKVFCINMSSMQEDGISKLSQTLDRLEAKLVTLLDGKDSHEKMMETLEQKIDRMKKDRGDLMAKLEVRSKINRGLMEQNGFSQLVKHGLKGDSKVRPVILSILQHHDLDGLKRDIMDLSEKQGIEALESISFRCDDSQNITQDLIHFAEKKATPAGPKSTGKRRQLSMFPLHSGEKLLDQIESFRLNEDKKDRKPVTPDDWSRVVRGLKVRRSQSDFREVHVNSLVNRGFPKTLIYGPDDVTVRQEFIENVTGLYESVDGVGRKDLDDLLQFLEDVSSNRKSQEVLRDFSMRLRELKVELVYATIARNRSGFTGLDLGNFSQLKELTLIMKDSEIDAAKASDATKRKAAKFAEKFRKSLGCMPLLLMTTDQVSRYIPVDHRFRLVIADEASQSPSSTALTILSRAKQAVVLGDSKQALPTDDLTEESKSALDKCSGDQKHKLNDLFLPGNGNSLYEVCLSRFAGSLGMLKDNFRSPADSISWSNTEIYSDQIQACRPNGSRPSLRLNVTRNGTEEMAQFLYDIVEDTLSSDIDNEVPTLGVIMMGQKREAKAFKEVLDTKLIPLENQYGTEAVGRHCIKVATPEEFQGDQRNIILIGCLPENSKVPYETSPDCRRLWNVATTRHKRESIIFSSYDLNRIKKGDIKHKIFFMYKHPETRENVRPFKAGKTDIRSMAEDRLFDQLASHGYETRRNASEQWKNALSIGLKNDLRSDSCQLVSIENYGETADDWRKVVHQQEGLEELGISCLRVDALALSLNFQAVFEDVIAFLSKAGLPPPTNFVSDKSDAASNATTRTSDDNISVDSDTKLLPCSRHRKRSPGRTSSRDAKRRKGHLVIE</sequence>
<feature type="compositionally biased region" description="Basic residues" evidence="2">
    <location>
        <begin position="1315"/>
        <end position="1325"/>
    </location>
</feature>
<name>A0A448ZBN0_9STRA</name>
<organism evidence="3 4">
    <name type="scientific">Pseudo-nitzschia multistriata</name>
    <dbReference type="NCBI Taxonomy" id="183589"/>
    <lineage>
        <taxon>Eukaryota</taxon>
        <taxon>Sar</taxon>
        <taxon>Stramenopiles</taxon>
        <taxon>Ochrophyta</taxon>
        <taxon>Bacillariophyta</taxon>
        <taxon>Bacillariophyceae</taxon>
        <taxon>Bacillariophycidae</taxon>
        <taxon>Bacillariales</taxon>
        <taxon>Bacillariaceae</taxon>
        <taxon>Pseudo-nitzschia</taxon>
    </lineage>
</organism>
<dbReference type="Gene3D" id="3.40.50.300">
    <property type="entry name" value="P-loop containing nucleotide triphosphate hydrolases"/>
    <property type="match status" value="3"/>
</dbReference>
<dbReference type="Proteomes" id="UP000291116">
    <property type="component" value="Unassembled WGS sequence"/>
</dbReference>
<evidence type="ECO:0008006" key="5">
    <source>
        <dbReference type="Google" id="ProtNLM"/>
    </source>
</evidence>
<dbReference type="SUPFAM" id="SSF52540">
    <property type="entry name" value="P-loop containing nucleoside triphosphate hydrolases"/>
    <property type="match status" value="1"/>
</dbReference>
<feature type="coiled-coil region" evidence="1">
    <location>
        <begin position="503"/>
        <end position="551"/>
    </location>
</feature>
<feature type="compositionally biased region" description="Polar residues" evidence="2">
    <location>
        <begin position="1267"/>
        <end position="1291"/>
    </location>
</feature>
<keyword evidence="1" id="KW-0175">Coiled coil</keyword>
<dbReference type="GO" id="GO:0043139">
    <property type="term" value="F:5'-3' DNA helicase activity"/>
    <property type="evidence" value="ECO:0007669"/>
    <property type="project" value="TreeGrafter"/>
</dbReference>